<protein>
    <recommendedName>
        <fullName evidence="3">Cleavage/polyadenylation specificity factor A subunit C-terminal domain-containing protein</fullName>
    </recommendedName>
</protein>
<evidence type="ECO:0000313" key="1">
    <source>
        <dbReference type="EMBL" id="OAF63524.1"/>
    </source>
</evidence>
<name>A0A177AQI4_9BILA</name>
<dbReference type="Proteomes" id="UP000078046">
    <property type="component" value="Unassembled WGS sequence"/>
</dbReference>
<comment type="caution">
    <text evidence="1">The sequence shown here is derived from an EMBL/GenBank/DDBJ whole genome shotgun (WGS) entry which is preliminary data.</text>
</comment>
<keyword evidence="2" id="KW-1185">Reference proteome</keyword>
<proteinExistence type="predicted"/>
<evidence type="ECO:0000313" key="2">
    <source>
        <dbReference type="Proteomes" id="UP000078046"/>
    </source>
</evidence>
<feature type="non-terminal residue" evidence="1">
    <location>
        <position position="54"/>
    </location>
</feature>
<dbReference type="SUPFAM" id="SSF50978">
    <property type="entry name" value="WD40 repeat-like"/>
    <property type="match status" value="1"/>
</dbReference>
<gene>
    <name evidence="1" type="ORF">A3Q56_08768</name>
</gene>
<accession>A0A177AQI4</accession>
<dbReference type="AlphaFoldDB" id="A0A177AQI4"/>
<reference evidence="1 2" key="1">
    <citation type="submission" date="2016-04" db="EMBL/GenBank/DDBJ databases">
        <title>The genome of Intoshia linei affirms orthonectids as highly simplified spiralians.</title>
        <authorList>
            <person name="Mikhailov K.V."/>
            <person name="Slusarev G.S."/>
            <person name="Nikitin M.A."/>
            <person name="Logacheva M.D."/>
            <person name="Penin A."/>
            <person name="Aleoshin V."/>
            <person name="Panchin Y.V."/>
        </authorList>
    </citation>
    <scope>NUCLEOTIDE SEQUENCE [LARGE SCALE GENOMIC DNA]</scope>
    <source>
        <strain evidence="1">Intl2013</strain>
        <tissue evidence="1">Whole animal</tissue>
    </source>
</reference>
<evidence type="ECO:0008006" key="3">
    <source>
        <dbReference type="Google" id="ProtNLM"/>
    </source>
</evidence>
<sequence length="54" mass="6042">MLVYGSSDGYIRFVDYSKVSNRTLCKSLAEVSPVYVVKYHPCGEYFLVATATNV</sequence>
<organism evidence="1 2">
    <name type="scientific">Intoshia linei</name>
    <dbReference type="NCBI Taxonomy" id="1819745"/>
    <lineage>
        <taxon>Eukaryota</taxon>
        <taxon>Metazoa</taxon>
        <taxon>Spiralia</taxon>
        <taxon>Lophotrochozoa</taxon>
        <taxon>Mesozoa</taxon>
        <taxon>Orthonectida</taxon>
        <taxon>Rhopaluridae</taxon>
        <taxon>Intoshia</taxon>
    </lineage>
</organism>
<dbReference type="EMBL" id="LWCA01003375">
    <property type="protein sequence ID" value="OAF63524.1"/>
    <property type="molecule type" value="Genomic_DNA"/>
</dbReference>
<dbReference type="InterPro" id="IPR036322">
    <property type="entry name" value="WD40_repeat_dom_sf"/>
</dbReference>